<feature type="binding site" evidence="6">
    <location>
        <position position="164"/>
    </location>
    <ligand>
        <name>AMP</name>
        <dbReference type="ChEBI" id="CHEBI:456215"/>
    </ligand>
</feature>
<reference evidence="12" key="3">
    <citation type="submission" date="2015-08" db="EMBL/GenBank/DDBJ databases">
        <title>Draft Genome Sequence of a Heterotrophic Facultative Anaerobic Bacterium Ardenticatena maritima Strain 110S.</title>
        <authorList>
            <person name="Kawaichi S."/>
            <person name="Yoshida T."/>
            <person name="Sako Y."/>
            <person name="Nakamura R."/>
        </authorList>
    </citation>
    <scope>NUCLEOTIDE SEQUENCE [LARGE SCALE GENOMIC DNA]</scope>
    <source>
        <strain evidence="12">110S</strain>
    </source>
</reference>
<feature type="binding site" evidence="6">
    <location>
        <position position="176"/>
    </location>
    <ligand>
        <name>AMP</name>
        <dbReference type="ChEBI" id="CHEBI:456215"/>
    </ligand>
</feature>
<comment type="domain">
    <text evidence="6">Consists of three domains, a large central CORE domain and two small peripheral domains, NMPbind and LID, which undergo movements during catalysis. The LID domain closes over the site of phosphoryl transfer upon ATP binding. Assembling and dissambling the active center during each catalytic cycle provides an effective means to prevent ATP hydrolysis. Some bacteria have evolved a zinc-coordinating structure that stabilizes the LID domain.</text>
</comment>
<keyword evidence="6" id="KW-0963">Cytoplasm</keyword>
<dbReference type="GO" id="GO:0008270">
    <property type="term" value="F:zinc ion binding"/>
    <property type="evidence" value="ECO:0007669"/>
    <property type="project" value="UniProtKB-UniRule"/>
</dbReference>
<evidence type="ECO:0000256" key="4">
    <source>
        <dbReference type="ARBA" id="ARBA00022777"/>
    </source>
</evidence>
<keyword evidence="5 6" id="KW-0067">ATP-binding</keyword>
<dbReference type="GO" id="GO:0004017">
    <property type="term" value="F:AMP kinase activity"/>
    <property type="evidence" value="ECO:0007669"/>
    <property type="project" value="UniProtKB-UniRule"/>
</dbReference>
<comment type="catalytic activity">
    <reaction evidence="6 8">
        <text>AMP + ATP = 2 ADP</text>
        <dbReference type="Rhea" id="RHEA:12973"/>
        <dbReference type="ChEBI" id="CHEBI:30616"/>
        <dbReference type="ChEBI" id="CHEBI:456215"/>
        <dbReference type="ChEBI" id="CHEBI:456216"/>
        <dbReference type="EC" id="2.7.4.3"/>
    </reaction>
</comment>
<comment type="subunit">
    <text evidence="6 8">Monomer.</text>
</comment>
<reference evidence="11 13" key="2">
    <citation type="submission" date="2015-07" db="EMBL/GenBank/DDBJ databases">
        <title>Whole genome sequence of Ardenticatena maritima DSM 23922.</title>
        <authorList>
            <person name="Hemp J."/>
            <person name="Ward L.M."/>
            <person name="Pace L.A."/>
            <person name="Fischer W.W."/>
        </authorList>
    </citation>
    <scope>NUCLEOTIDE SEQUENCE [LARGE SCALE GENOMIC DNA]</scope>
    <source>
        <strain evidence="11 13">110S</strain>
    </source>
</reference>
<dbReference type="NCBIfam" id="NF001381">
    <property type="entry name" value="PRK00279.1-3"/>
    <property type="match status" value="1"/>
</dbReference>
<name>A0A0M9UBL4_9CHLR</name>
<comment type="subcellular location">
    <subcellularLocation>
        <location evidence="6 8">Cytoplasm</location>
    </subcellularLocation>
</comment>
<comment type="caution">
    <text evidence="10">The sequence shown here is derived from an EMBL/GenBank/DDBJ whole genome shotgun (WGS) entry which is preliminary data.</text>
</comment>
<comment type="pathway">
    <text evidence="6">Purine metabolism; AMP biosynthesis via salvage pathway; AMP from ADP: step 1/1.</text>
</comment>
<dbReference type="UniPathway" id="UPA00588">
    <property type="reaction ID" value="UER00649"/>
</dbReference>
<dbReference type="RefSeq" id="WP_054491825.1">
    <property type="nucleotide sequence ID" value="NZ_BBZA01000017.1"/>
</dbReference>
<dbReference type="SUPFAM" id="SSF52540">
    <property type="entry name" value="P-loop containing nucleoside triphosphate hydrolases"/>
    <property type="match status" value="1"/>
</dbReference>
<dbReference type="InterPro" id="IPR000850">
    <property type="entry name" value="Adenylat/UMP-CMP_kin"/>
</dbReference>
<evidence type="ECO:0000256" key="8">
    <source>
        <dbReference type="RuleBase" id="RU003331"/>
    </source>
</evidence>
<dbReference type="OrthoDB" id="9805030at2"/>
<evidence type="ECO:0000313" key="12">
    <source>
        <dbReference type="Proteomes" id="UP000037784"/>
    </source>
</evidence>
<dbReference type="AlphaFoldDB" id="A0A0M9UBL4"/>
<comment type="similarity">
    <text evidence="6 7">Belongs to the adenylate kinase family.</text>
</comment>
<dbReference type="InParanoid" id="A0A0M9UBL4"/>
<feature type="binding site" evidence="6">
    <location>
        <position position="35"/>
    </location>
    <ligand>
        <name>AMP</name>
        <dbReference type="ChEBI" id="CHEBI:456215"/>
    </ligand>
</feature>
<dbReference type="NCBIfam" id="NF001380">
    <property type="entry name" value="PRK00279.1-2"/>
    <property type="match status" value="1"/>
</dbReference>
<dbReference type="InterPro" id="IPR007862">
    <property type="entry name" value="Adenylate_kinase_lid-dom"/>
</dbReference>
<dbReference type="InterPro" id="IPR027417">
    <property type="entry name" value="P-loop_NTPase"/>
</dbReference>
<feature type="binding site" evidence="6">
    <location>
        <position position="134"/>
    </location>
    <ligand>
        <name>Zn(2+)</name>
        <dbReference type="ChEBI" id="CHEBI:29105"/>
        <note>structural</note>
    </ligand>
</feature>
<feature type="binding site" evidence="6">
    <location>
        <begin position="140"/>
        <end position="141"/>
    </location>
    <ligand>
        <name>ATP</name>
        <dbReference type="ChEBI" id="CHEBI:30616"/>
    </ligand>
</feature>
<feature type="binding site" evidence="6">
    <location>
        <begin position="89"/>
        <end position="92"/>
    </location>
    <ligand>
        <name>AMP</name>
        <dbReference type="ChEBI" id="CHEBI:456215"/>
    </ligand>
</feature>
<feature type="region of interest" description="NMP" evidence="6">
    <location>
        <begin position="34"/>
        <end position="63"/>
    </location>
</feature>
<dbReference type="Pfam" id="PF00406">
    <property type="entry name" value="ADK"/>
    <property type="match status" value="1"/>
</dbReference>
<keyword evidence="12" id="KW-1185">Reference proteome</keyword>
<dbReference type="EMBL" id="LGKN01000002">
    <property type="protein sequence ID" value="KPL90045.1"/>
    <property type="molecule type" value="Genomic_DNA"/>
</dbReference>
<keyword evidence="2 6" id="KW-0545">Nucleotide biosynthesis</keyword>
<evidence type="ECO:0000256" key="2">
    <source>
        <dbReference type="ARBA" id="ARBA00022727"/>
    </source>
</evidence>
<dbReference type="Gene3D" id="3.40.50.300">
    <property type="entry name" value="P-loop containing nucleotide triphosphate hydrolases"/>
    <property type="match status" value="1"/>
</dbReference>
<evidence type="ECO:0000259" key="9">
    <source>
        <dbReference type="Pfam" id="PF05191"/>
    </source>
</evidence>
<dbReference type="EC" id="2.7.4.3" evidence="6 8"/>
<evidence type="ECO:0000313" key="10">
    <source>
        <dbReference type="EMBL" id="GAP61890.1"/>
    </source>
</evidence>
<feature type="domain" description="Adenylate kinase active site lid" evidence="9">
    <location>
        <begin position="131"/>
        <end position="166"/>
    </location>
</feature>
<evidence type="ECO:0000313" key="13">
    <source>
        <dbReference type="Proteomes" id="UP000050502"/>
    </source>
</evidence>
<dbReference type="NCBIfam" id="NF011100">
    <property type="entry name" value="PRK14527.1"/>
    <property type="match status" value="1"/>
</dbReference>
<sequence>MASRRYVILFGAQGSGKGTQARLLQEKLGIPQVATGDLFRYNLKNNTELGQLAKGYMDRGELVPDEVTNAMVRERLSREDAADGAILDGYPRNLNQARALDEMLAEWGAEVTRAIYIDVSMDELMRRLTGRRVCRSCQATYHVVFKPPRQEGVCDVCGGELYQRDDDKDEAAIRRRLEIYQQETLPVIEYYRERGLLSEVSGEQPIEAVNADILKAIGVPADDVHEATAE</sequence>
<dbReference type="FunFam" id="3.40.50.300:FF:000106">
    <property type="entry name" value="Adenylate kinase mitochondrial"/>
    <property type="match status" value="1"/>
</dbReference>
<evidence type="ECO:0000256" key="3">
    <source>
        <dbReference type="ARBA" id="ARBA00022741"/>
    </source>
</evidence>
<evidence type="ECO:0000256" key="1">
    <source>
        <dbReference type="ARBA" id="ARBA00022679"/>
    </source>
</evidence>
<dbReference type="InterPro" id="IPR033690">
    <property type="entry name" value="Adenylat_kinase_CS"/>
</dbReference>
<dbReference type="SUPFAM" id="SSF57774">
    <property type="entry name" value="Microbial and mitochondrial ADK, insert 'zinc finger' domain"/>
    <property type="match status" value="1"/>
</dbReference>
<comment type="function">
    <text evidence="6">Catalyzes the reversible transfer of the terminal phosphate group between ATP and AMP. Plays an important role in cellular energy homeostasis and in adenine nucleotide metabolism.</text>
</comment>
<dbReference type="GO" id="GO:0044209">
    <property type="term" value="P:AMP salvage"/>
    <property type="evidence" value="ECO:0007669"/>
    <property type="project" value="UniProtKB-UniRule"/>
</dbReference>
<keyword evidence="4 6" id="KW-0418">Kinase</keyword>
<proteinExistence type="inferred from homology"/>
<protein>
    <recommendedName>
        <fullName evidence="6 8">Adenylate kinase</fullName>
        <shortName evidence="6">AK</shortName>
        <ecNumber evidence="6 8">2.7.4.3</ecNumber>
    </recommendedName>
    <alternativeName>
        <fullName evidence="6">ATP-AMP transphosphorylase</fullName>
    </alternativeName>
    <alternativeName>
        <fullName evidence="6">ATP:AMP phosphotransferase</fullName>
    </alternativeName>
    <alternativeName>
        <fullName evidence="6">Adenylate monophosphate kinase</fullName>
    </alternativeName>
</protein>
<keyword evidence="3 6" id="KW-0547">Nucleotide-binding</keyword>
<feature type="binding site" evidence="6">
    <location>
        <position position="137"/>
    </location>
    <ligand>
        <name>Zn(2+)</name>
        <dbReference type="ChEBI" id="CHEBI:29105"/>
        <note>structural</note>
    </ligand>
</feature>
<gene>
    <name evidence="6" type="primary">adk</name>
    <name evidence="10" type="ORF">ARMA_0313</name>
    <name evidence="11" type="ORF">SE16_00220</name>
</gene>
<dbReference type="CDD" id="cd01428">
    <property type="entry name" value="ADK"/>
    <property type="match status" value="1"/>
</dbReference>
<dbReference type="InterPro" id="IPR006259">
    <property type="entry name" value="Adenyl_kin_sub"/>
</dbReference>
<organism evidence="10 12">
    <name type="scientific">Ardenticatena maritima</name>
    <dbReference type="NCBI Taxonomy" id="872965"/>
    <lineage>
        <taxon>Bacteria</taxon>
        <taxon>Bacillati</taxon>
        <taxon>Chloroflexota</taxon>
        <taxon>Ardenticatenia</taxon>
        <taxon>Ardenticatenales</taxon>
        <taxon>Ardenticatenaceae</taxon>
        <taxon>Ardenticatena</taxon>
    </lineage>
</organism>
<feature type="binding site" evidence="6">
    <location>
        <position position="204"/>
    </location>
    <ligand>
        <name>ATP</name>
        <dbReference type="ChEBI" id="CHEBI:30616"/>
    </ligand>
</feature>
<keyword evidence="6" id="KW-0862">Zinc</keyword>
<dbReference type="EMBL" id="BBZA01000017">
    <property type="protein sequence ID" value="GAP61890.1"/>
    <property type="molecule type" value="Genomic_DNA"/>
</dbReference>
<dbReference type="InterPro" id="IPR036193">
    <property type="entry name" value="ADK_active_lid_dom_sf"/>
</dbReference>
<dbReference type="PATRIC" id="fig|872965.6.peg.980"/>
<keyword evidence="6" id="KW-0479">Metal-binding</keyword>
<keyword evidence="1 6" id="KW-0808">Transferase</keyword>
<feature type="binding site" evidence="6">
    <location>
        <begin position="14"/>
        <end position="19"/>
    </location>
    <ligand>
        <name>ATP</name>
        <dbReference type="ChEBI" id="CHEBI:30616"/>
    </ligand>
</feature>
<dbReference type="PRINTS" id="PR00094">
    <property type="entry name" value="ADENYLTKNASE"/>
</dbReference>
<feature type="binding site" evidence="6">
    <location>
        <position position="154"/>
    </location>
    <ligand>
        <name>Zn(2+)</name>
        <dbReference type="ChEBI" id="CHEBI:29105"/>
        <note>structural</note>
    </ligand>
</feature>
<dbReference type="STRING" id="872965.SE16_00220"/>
<dbReference type="FunCoup" id="A0A0M9UBL4">
    <property type="interactions" value="482"/>
</dbReference>
<dbReference type="HAMAP" id="MF_00235">
    <property type="entry name" value="Adenylate_kinase_Adk"/>
    <property type="match status" value="1"/>
</dbReference>
<dbReference type="Proteomes" id="UP000037784">
    <property type="component" value="Unassembled WGS sequence"/>
</dbReference>
<dbReference type="PANTHER" id="PTHR23359">
    <property type="entry name" value="NUCLEOTIDE KINASE"/>
    <property type="match status" value="1"/>
</dbReference>
<dbReference type="GO" id="GO:0005524">
    <property type="term" value="F:ATP binding"/>
    <property type="evidence" value="ECO:0007669"/>
    <property type="project" value="UniProtKB-UniRule"/>
</dbReference>
<feature type="binding site" evidence="6">
    <location>
        <position position="131"/>
    </location>
    <ligand>
        <name>ATP</name>
        <dbReference type="ChEBI" id="CHEBI:30616"/>
    </ligand>
</feature>
<reference evidence="10 12" key="1">
    <citation type="journal article" date="2015" name="Genome Announc.">
        <title>Draft Genome Sequence of a Heterotrophic Facultative Anaerobic Thermophilic Bacterium, Ardenticatena maritima Strain 110ST.</title>
        <authorList>
            <person name="Kawaichi S."/>
            <person name="Yoshida T."/>
            <person name="Sako Y."/>
            <person name="Nakamura R."/>
        </authorList>
    </citation>
    <scope>NUCLEOTIDE SEQUENCE [LARGE SCALE GENOMIC DNA]</scope>
    <source>
        <strain evidence="10 12">110S</strain>
    </source>
</reference>
<evidence type="ECO:0000256" key="5">
    <source>
        <dbReference type="ARBA" id="ARBA00022840"/>
    </source>
</evidence>
<dbReference type="Pfam" id="PF05191">
    <property type="entry name" value="ADK_lid"/>
    <property type="match status" value="1"/>
</dbReference>
<feature type="region of interest" description="LID" evidence="6">
    <location>
        <begin position="130"/>
        <end position="167"/>
    </location>
</feature>
<feature type="binding site" evidence="6">
    <location>
        <position position="96"/>
    </location>
    <ligand>
        <name>AMP</name>
        <dbReference type="ChEBI" id="CHEBI:456215"/>
    </ligand>
</feature>
<accession>A0A0M9UBL4</accession>
<dbReference type="GO" id="GO:0005737">
    <property type="term" value="C:cytoplasm"/>
    <property type="evidence" value="ECO:0007669"/>
    <property type="project" value="UniProtKB-SubCell"/>
</dbReference>
<feature type="binding site" evidence="6">
    <location>
        <position position="40"/>
    </location>
    <ligand>
        <name>AMP</name>
        <dbReference type="ChEBI" id="CHEBI:456215"/>
    </ligand>
</feature>
<evidence type="ECO:0000256" key="7">
    <source>
        <dbReference type="RuleBase" id="RU003330"/>
    </source>
</evidence>
<feature type="binding site" evidence="6">
    <location>
        <begin position="61"/>
        <end position="63"/>
    </location>
    <ligand>
        <name>AMP</name>
        <dbReference type="ChEBI" id="CHEBI:456215"/>
    </ligand>
</feature>
<dbReference type="NCBIfam" id="TIGR01351">
    <property type="entry name" value="adk"/>
    <property type="match status" value="1"/>
</dbReference>
<evidence type="ECO:0000256" key="6">
    <source>
        <dbReference type="HAMAP-Rule" id="MF_00235"/>
    </source>
</evidence>
<dbReference type="PROSITE" id="PS00113">
    <property type="entry name" value="ADENYLATE_KINASE"/>
    <property type="match status" value="1"/>
</dbReference>
<dbReference type="Proteomes" id="UP000050502">
    <property type="component" value="Unassembled WGS sequence"/>
</dbReference>
<evidence type="ECO:0000313" key="11">
    <source>
        <dbReference type="EMBL" id="KPL90045.1"/>
    </source>
</evidence>
<feature type="binding site" evidence="6">
    <location>
        <position position="157"/>
    </location>
    <ligand>
        <name>Zn(2+)</name>
        <dbReference type="ChEBI" id="CHEBI:29105"/>
        <note>structural</note>
    </ligand>
</feature>